<feature type="domain" description="4Fe-4S ferredoxin-type" evidence="9">
    <location>
        <begin position="84"/>
        <end position="113"/>
    </location>
</feature>
<dbReference type="OrthoDB" id="9810688at2"/>
<dbReference type="RefSeq" id="WP_055244197.1">
    <property type="nucleotide sequence ID" value="NZ_CABIWA010000004.1"/>
</dbReference>
<comment type="function">
    <text evidence="8">Ferredoxins are iron-sulfur proteins that transfer electrons in a wide variety of metabolic reactions.</text>
</comment>
<dbReference type="GO" id="GO:0009055">
    <property type="term" value="F:electron transfer activity"/>
    <property type="evidence" value="ECO:0007669"/>
    <property type="project" value="UniProtKB-UniRule"/>
</dbReference>
<dbReference type="InterPro" id="IPR050954">
    <property type="entry name" value="ET_IronSulfur_Cluster-Binding"/>
</dbReference>
<dbReference type="InterPro" id="IPR017896">
    <property type="entry name" value="4Fe4S_Fe-S-bd"/>
</dbReference>
<dbReference type="EMBL" id="CZBE01000004">
    <property type="protein sequence ID" value="CUP41872.1"/>
    <property type="molecule type" value="Genomic_DNA"/>
</dbReference>
<keyword evidence="5 8" id="KW-0249">Electron transport</keyword>
<dbReference type="PRINTS" id="PR00354">
    <property type="entry name" value="7FE8SFRDOXIN"/>
</dbReference>
<feature type="domain" description="4Fe-4S ferredoxin-type" evidence="9">
    <location>
        <begin position="3"/>
        <end position="33"/>
    </location>
</feature>
<dbReference type="PROSITE" id="PS00198">
    <property type="entry name" value="4FE4S_FER_1"/>
    <property type="match status" value="1"/>
</dbReference>
<evidence type="ECO:0000256" key="5">
    <source>
        <dbReference type="ARBA" id="ARBA00022982"/>
    </source>
</evidence>
<evidence type="ECO:0000256" key="7">
    <source>
        <dbReference type="ARBA" id="ARBA00023014"/>
    </source>
</evidence>
<dbReference type="PROSITE" id="PS51379">
    <property type="entry name" value="4FE4S_FER_2"/>
    <property type="match status" value="3"/>
</dbReference>
<dbReference type="Pfam" id="PF00037">
    <property type="entry name" value="Fer4"/>
    <property type="match status" value="1"/>
</dbReference>
<dbReference type="Gene3D" id="3.30.70.20">
    <property type="match status" value="2"/>
</dbReference>
<comment type="cofactor">
    <cofactor evidence="1 8">
        <name>[4Fe-4S] cluster</name>
        <dbReference type="ChEBI" id="CHEBI:49883"/>
    </cofactor>
</comment>
<dbReference type="Proteomes" id="UP000095765">
    <property type="component" value="Unassembled WGS sequence"/>
</dbReference>
<name>A0A174MZG6_9FIRM</name>
<evidence type="ECO:0000256" key="6">
    <source>
        <dbReference type="ARBA" id="ARBA00023004"/>
    </source>
</evidence>
<proteinExistence type="predicted"/>
<reference evidence="10 12" key="1">
    <citation type="submission" date="2015-09" db="EMBL/GenBank/DDBJ databases">
        <authorList>
            <consortium name="Pathogen Informatics"/>
        </authorList>
    </citation>
    <scope>NUCLEOTIDE SEQUENCE [LARGE SCALE GENOMIC DNA]</scope>
    <source>
        <strain evidence="10 12">2789STDY5834939</strain>
    </source>
</reference>
<dbReference type="InterPro" id="IPR017900">
    <property type="entry name" value="4Fe4S_Fe_S_CS"/>
</dbReference>
<dbReference type="PANTHER" id="PTHR43177:SF3">
    <property type="entry name" value="PROTEIN NRFC HOMOLOG"/>
    <property type="match status" value="1"/>
</dbReference>
<evidence type="ECO:0000259" key="9">
    <source>
        <dbReference type="PROSITE" id="PS51379"/>
    </source>
</evidence>
<evidence type="ECO:0000313" key="11">
    <source>
        <dbReference type="EMBL" id="RGE65912.1"/>
    </source>
</evidence>
<organism evidence="10 12">
    <name type="scientific">Anaerotruncus colihominis</name>
    <dbReference type="NCBI Taxonomy" id="169435"/>
    <lineage>
        <taxon>Bacteria</taxon>
        <taxon>Bacillati</taxon>
        <taxon>Bacillota</taxon>
        <taxon>Clostridia</taxon>
        <taxon>Eubacteriales</taxon>
        <taxon>Oscillospiraceae</taxon>
        <taxon>Anaerotruncus</taxon>
    </lineage>
</organism>
<dbReference type="EMBL" id="QVME01000010">
    <property type="protein sequence ID" value="RGE65912.1"/>
    <property type="molecule type" value="Genomic_DNA"/>
</dbReference>
<dbReference type="InterPro" id="IPR000813">
    <property type="entry name" value="7Fe_ferredoxin"/>
</dbReference>
<dbReference type="GO" id="GO:0046872">
    <property type="term" value="F:metal ion binding"/>
    <property type="evidence" value="ECO:0007669"/>
    <property type="project" value="UniProtKB-UniRule"/>
</dbReference>
<dbReference type="GO" id="GO:0051539">
    <property type="term" value="F:4 iron, 4 sulfur cluster binding"/>
    <property type="evidence" value="ECO:0007669"/>
    <property type="project" value="UniProtKB-UniRule"/>
</dbReference>
<evidence type="ECO:0000256" key="3">
    <source>
        <dbReference type="ARBA" id="ARBA00022485"/>
    </source>
</evidence>
<gene>
    <name evidence="10" type="primary">dmsB_3</name>
    <name evidence="11" type="ORF">DXC40_15260</name>
    <name evidence="10" type="ORF">ERS852551_00729</name>
</gene>
<feature type="domain" description="4Fe-4S ferredoxin-type" evidence="9">
    <location>
        <begin position="50"/>
        <end position="82"/>
    </location>
</feature>
<dbReference type="Pfam" id="PF13247">
    <property type="entry name" value="Fer4_11"/>
    <property type="match status" value="1"/>
</dbReference>
<protein>
    <recommendedName>
        <fullName evidence="8">Ferredoxin</fullName>
    </recommendedName>
</protein>
<evidence type="ECO:0000313" key="12">
    <source>
        <dbReference type="Proteomes" id="UP000095765"/>
    </source>
</evidence>
<reference evidence="11 13" key="2">
    <citation type="submission" date="2018-08" db="EMBL/GenBank/DDBJ databases">
        <title>A genome reference for cultivated species of the human gut microbiota.</title>
        <authorList>
            <person name="Zou Y."/>
            <person name="Xue W."/>
            <person name="Luo G."/>
        </authorList>
    </citation>
    <scope>NUCLEOTIDE SEQUENCE [LARGE SCALE GENOMIC DNA]</scope>
    <source>
        <strain evidence="11 13">TF05-12AC</strain>
    </source>
</reference>
<evidence type="ECO:0000313" key="13">
    <source>
        <dbReference type="Proteomes" id="UP000260828"/>
    </source>
</evidence>
<dbReference type="AlphaFoldDB" id="A0A174MZG6"/>
<keyword evidence="7 8" id="KW-0411">Iron-sulfur</keyword>
<sequence length="170" mass="18683">MKYLLDLDMDKCISCGACAVACMDQHDTNLEHGDPALRWVTRLERQQGERVAFLGLSMACMHCNDAPCVTGCPVGCLHKDPETGMTVVNPTHCIGCHSCAMACPFGAPKFDPQGKIVKCDGCADRVRRGYLPACVRVCPTGALTLRTEEEQRRQNQAHLLRHVLKLIEDA</sequence>
<evidence type="ECO:0000256" key="8">
    <source>
        <dbReference type="RuleBase" id="RU365098"/>
    </source>
</evidence>
<dbReference type="Proteomes" id="UP000260828">
    <property type="component" value="Unassembled WGS sequence"/>
</dbReference>
<dbReference type="PANTHER" id="PTHR43177">
    <property type="entry name" value="PROTEIN NRFC"/>
    <property type="match status" value="1"/>
</dbReference>
<evidence type="ECO:0000256" key="4">
    <source>
        <dbReference type="ARBA" id="ARBA00022723"/>
    </source>
</evidence>
<keyword evidence="4 8" id="KW-0479">Metal-binding</keyword>
<keyword evidence="3 8" id="KW-0004">4Fe-4S</keyword>
<evidence type="ECO:0000256" key="1">
    <source>
        <dbReference type="ARBA" id="ARBA00001966"/>
    </source>
</evidence>
<keyword evidence="6 8" id="KW-0408">Iron</keyword>
<dbReference type="SUPFAM" id="SSF54862">
    <property type="entry name" value="4Fe-4S ferredoxins"/>
    <property type="match status" value="1"/>
</dbReference>
<evidence type="ECO:0000256" key="2">
    <source>
        <dbReference type="ARBA" id="ARBA00022448"/>
    </source>
</evidence>
<evidence type="ECO:0000313" key="10">
    <source>
        <dbReference type="EMBL" id="CUP41872.1"/>
    </source>
</evidence>
<keyword evidence="2 8" id="KW-0813">Transport</keyword>
<accession>A0A174MZG6</accession>